<evidence type="ECO:0000256" key="6">
    <source>
        <dbReference type="ARBA" id="ARBA00023098"/>
    </source>
</evidence>
<keyword evidence="3 9" id="KW-0444">Lipid biosynthesis</keyword>
<dbReference type="PIRSF" id="PIRSF000094">
    <property type="entry name" value="Enoyl-ACP_rdct"/>
    <property type="match status" value="1"/>
</dbReference>
<evidence type="ECO:0000256" key="7">
    <source>
        <dbReference type="ARBA" id="ARBA00023160"/>
    </source>
</evidence>
<dbReference type="InterPro" id="IPR014358">
    <property type="entry name" value="Enoyl-ACP_Rdtase_NADH"/>
</dbReference>
<comment type="pathway">
    <text evidence="1">Lipid metabolism; fatty acid biosynthesis.</text>
</comment>
<protein>
    <recommendedName>
        <fullName evidence="9">Enoyl-[acyl-carrier-protein] reductase [NADH]</fullName>
        <ecNumber evidence="9">1.3.1.9</ecNumber>
    </recommendedName>
</protein>
<dbReference type="InterPro" id="IPR036291">
    <property type="entry name" value="NAD(P)-bd_dom_sf"/>
</dbReference>
<evidence type="ECO:0000256" key="9">
    <source>
        <dbReference type="PIRNR" id="PIRNR000094"/>
    </source>
</evidence>
<evidence type="ECO:0000313" key="11">
    <source>
        <dbReference type="Proteomes" id="UP001626536"/>
    </source>
</evidence>
<evidence type="ECO:0000256" key="3">
    <source>
        <dbReference type="ARBA" id="ARBA00022516"/>
    </source>
</evidence>
<gene>
    <name evidence="10" type="primary">fabI</name>
    <name evidence="10" type="ORF">RZS28_10070</name>
</gene>
<dbReference type="Proteomes" id="UP001626536">
    <property type="component" value="Chromosome"/>
</dbReference>
<dbReference type="Gene3D" id="3.40.50.720">
    <property type="entry name" value="NAD(P)-binding Rossmann-like Domain"/>
    <property type="match status" value="1"/>
</dbReference>
<comment type="catalytic activity">
    <reaction evidence="8 9">
        <text>a 2,3-saturated acyl-[ACP] + NAD(+) = a (2E)-enoyl-[ACP] + NADH + H(+)</text>
        <dbReference type="Rhea" id="RHEA:10240"/>
        <dbReference type="Rhea" id="RHEA-COMP:9925"/>
        <dbReference type="Rhea" id="RHEA-COMP:9926"/>
        <dbReference type="ChEBI" id="CHEBI:15378"/>
        <dbReference type="ChEBI" id="CHEBI:57540"/>
        <dbReference type="ChEBI" id="CHEBI:57945"/>
        <dbReference type="ChEBI" id="CHEBI:78784"/>
        <dbReference type="ChEBI" id="CHEBI:78785"/>
        <dbReference type="EC" id="1.3.1.9"/>
    </reaction>
</comment>
<evidence type="ECO:0000256" key="8">
    <source>
        <dbReference type="ARBA" id="ARBA00048572"/>
    </source>
</evidence>
<evidence type="ECO:0000256" key="1">
    <source>
        <dbReference type="ARBA" id="ARBA00005194"/>
    </source>
</evidence>
<dbReference type="PANTHER" id="PTHR43159:SF2">
    <property type="entry name" value="ENOYL-[ACYL-CARRIER-PROTEIN] REDUCTASE [NADH], CHLOROPLASTIC"/>
    <property type="match status" value="1"/>
</dbReference>
<reference evidence="10 11" key="1">
    <citation type="submission" date="2023-10" db="EMBL/GenBank/DDBJ databases">
        <title>Novel methanotroph of the genus Methylocapsa from a subarctic wetland.</title>
        <authorList>
            <person name="Belova S.E."/>
            <person name="Oshkin I.Y."/>
            <person name="Miroshnikov K."/>
            <person name="Dedysh S.N."/>
        </authorList>
    </citation>
    <scope>NUCLEOTIDE SEQUENCE [LARGE SCALE GENOMIC DNA]</scope>
    <source>
        <strain evidence="10 11">RX1</strain>
    </source>
</reference>
<keyword evidence="7 9" id="KW-0275">Fatty acid biosynthesis</keyword>
<keyword evidence="11" id="KW-1185">Reference proteome</keyword>
<dbReference type="SUPFAM" id="SSF51735">
    <property type="entry name" value="NAD(P)-binding Rossmann-fold domains"/>
    <property type="match status" value="1"/>
</dbReference>
<sequence length="288" mass="30346">MSTHEQPEGRGHPLLMQGKRGLVMGVANDHSIAWGIAKALADQGAELAFTYQGEALGKRVKPLAAKVGSTLVLPCDVEDLASLDATFAALEKAWGRLDFAVHCIAYSDKAELKGRYADTTRENFLRTMTISAFSFTEMAKRAAALMPQGGAMVTLTFGGANRVMPNYNVMGVAKAALEASVRYLAADFGPQGIRVNAISAGPVRTLAGAGITDARFMFNFQKAHAPLRRTVTIADVGGSALYLLSDLSAGVTGEIHYVDSGYNIILMPHPESQKAEGGPASGGEAAAE</sequence>
<dbReference type="Pfam" id="PF13561">
    <property type="entry name" value="adh_short_C2"/>
    <property type="match status" value="1"/>
</dbReference>
<dbReference type="GO" id="GO:0004318">
    <property type="term" value="F:enoyl-[acyl-carrier-protein] reductase (NADH) activity"/>
    <property type="evidence" value="ECO:0007669"/>
    <property type="project" value="UniProtKB-EC"/>
</dbReference>
<proteinExistence type="inferred from homology"/>
<keyword evidence="5 9" id="KW-0560">Oxidoreductase</keyword>
<dbReference type="Gene3D" id="1.10.8.400">
    <property type="entry name" value="Enoyl acyl carrier protein reductase"/>
    <property type="match status" value="1"/>
</dbReference>
<evidence type="ECO:0000256" key="5">
    <source>
        <dbReference type="ARBA" id="ARBA00023002"/>
    </source>
</evidence>
<organism evidence="10 11">
    <name type="scientific">Methylocapsa polymorpha</name>
    <dbReference type="NCBI Taxonomy" id="3080828"/>
    <lineage>
        <taxon>Bacteria</taxon>
        <taxon>Pseudomonadati</taxon>
        <taxon>Pseudomonadota</taxon>
        <taxon>Alphaproteobacteria</taxon>
        <taxon>Hyphomicrobiales</taxon>
        <taxon>Beijerinckiaceae</taxon>
        <taxon>Methylocapsa</taxon>
    </lineage>
</organism>
<evidence type="ECO:0000256" key="4">
    <source>
        <dbReference type="ARBA" id="ARBA00022832"/>
    </source>
</evidence>
<dbReference type="InterPro" id="IPR002347">
    <property type="entry name" value="SDR_fam"/>
</dbReference>
<dbReference type="NCBIfam" id="NF005078">
    <property type="entry name" value="PRK06505.1"/>
    <property type="match status" value="1"/>
</dbReference>
<keyword evidence="9" id="KW-0520">NAD</keyword>
<accession>A0ABZ0HM27</accession>
<dbReference type="PANTHER" id="PTHR43159">
    <property type="entry name" value="ENOYL-[ACYL-CARRIER-PROTEIN] REDUCTASE"/>
    <property type="match status" value="1"/>
</dbReference>
<dbReference type="EC" id="1.3.1.9" evidence="9"/>
<keyword evidence="6" id="KW-0443">Lipid metabolism</keyword>
<evidence type="ECO:0000256" key="2">
    <source>
        <dbReference type="ARBA" id="ARBA00009233"/>
    </source>
</evidence>
<dbReference type="CDD" id="cd05372">
    <property type="entry name" value="ENR_SDR"/>
    <property type="match status" value="1"/>
</dbReference>
<dbReference type="RefSeq" id="WP_407337637.1">
    <property type="nucleotide sequence ID" value="NZ_CP136862.1"/>
</dbReference>
<evidence type="ECO:0000313" key="10">
    <source>
        <dbReference type="EMBL" id="WOJ88198.1"/>
    </source>
</evidence>
<name>A0ABZ0HM27_9HYPH</name>
<dbReference type="EMBL" id="CP136862">
    <property type="protein sequence ID" value="WOJ88198.1"/>
    <property type="molecule type" value="Genomic_DNA"/>
</dbReference>
<keyword evidence="4" id="KW-0276">Fatty acid metabolism</keyword>
<comment type="similarity">
    <text evidence="2 9">Belongs to the short-chain dehydrogenases/reductases (SDR) family. FabI subfamily.</text>
</comment>